<dbReference type="EMBL" id="JACGWK010000007">
    <property type="protein sequence ID" value="KAL0342892.1"/>
    <property type="molecule type" value="Genomic_DNA"/>
</dbReference>
<dbReference type="AlphaFoldDB" id="A0AAW2NHI5"/>
<organism evidence="1">
    <name type="scientific">Sesamum angustifolium</name>
    <dbReference type="NCBI Taxonomy" id="2727405"/>
    <lineage>
        <taxon>Eukaryota</taxon>
        <taxon>Viridiplantae</taxon>
        <taxon>Streptophyta</taxon>
        <taxon>Embryophyta</taxon>
        <taxon>Tracheophyta</taxon>
        <taxon>Spermatophyta</taxon>
        <taxon>Magnoliopsida</taxon>
        <taxon>eudicotyledons</taxon>
        <taxon>Gunneridae</taxon>
        <taxon>Pentapetalae</taxon>
        <taxon>asterids</taxon>
        <taxon>lamiids</taxon>
        <taxon>Lamiales</taxon>
        <taxon>Pedaliaceae</taxon>
        <taxon>Sesamum</taxon>
    </lineage>
</organism>
<gene>
    <name evidence="1" type="ORF">Sangu_1176600</name>
</gene>
<reference evidence="1" key="1">
    <citation type="submission" date="2020-06" db="EMBL/GenBank/DDBJ databases">
        <authorList>
            <person name="Li T."/>
            <person name="Hu X."/>
            <person name="Zhang T."/>
            <person name="Song X."/>
            <person name="Zhang H."/>
            <person name="Dai N."/>
            <person name="Sheng W."/>
            <person name="Hou X."/>
            <person name="Wei L."/>
        </authorList>
    </citation>
    <scope>NUCLEOTIDE SEQUENCE</scope>
    <source>
        <strain evidence="1">G01</strain>
        <tissue evidence="1">Leaf</tissue>
    </source>
</reference>
<name>A0AAW2NHI5_9LAMI</name>
<reference evidence="1" key="2">
    <citation type="journal article" date="2024" name="Plant">
        <title>Genomic evolution and insights into agronomic trait innovations of Sesamum species.</title>
        <authorList>
            <person name="Miao H."/>
            <person name="Wang L."/>
            <person name="Qu L."/>
            <person name="Liu H."/>
            <person name="Sun Y."/>
            <person name="Le M."/>
            <person name="Wang Q."/>
            <person name="Wei S."/>
            <person name="Zheng Y."/>
            <person name="Lin W."/>
            <person name="Duan Y."/>
            <person name="Cao H."/>
            <person name="Xiong S."/>
            <person name="Wang X."/>
            <person name="Wei L."/>
            <person name="Li C."/>
            <person name="Ma Q."/>
            <person name="Ju M."/>
            <person name="Zhao R."/>
            <person name="Li G."/>
            <person name="Mu C."/>
            <person name="Tian Q."/>
            <person name="Mei H."/>
            <person name="Zhang T."/>
            <person name="Gao T."/>
            <person name="Zhang H."/>
        </authorList>
    </citation>
    <scope>NUCLEOTIDE SEQUENCE</scope>
    <source>
        <strain evidence="1">G01</strain>
    </source>
</reference>
<accession>A0AAW2NHI5</accession>
<evidence type="ECO:0000313" key="1">
    <source>
        <dbReference type="EMBL" id="KAL0342892.1"/>
    </source>
</evidence>
<protein>
    <submittedName>
        <fullName evidence="1">Uncharacterized protein</fullName>
    </submittedName>
</protein>
<sequence length="65" mass="6738">MPVDLTDQVMEGVLPLKTGPPVAGGEKAMLPSYAEGTTSAAGPSPAGWWGYSNAVMTYMHAIRGD</sequence>
<proteinExistence type="predicted"/>
<comment type="caution">
    <text evidence="1">The sequence shown here is derived from an EMBL/GenBank/DDBJ whole genome shotgun (WGS) entry which is preliminary data.</text>
</comment>